<feature type="signal peptide" evidence="2">
    <location>
        <begin position="1"/>
        <end position="21"/>
    </location>
</feature>
<proteinExistence type="predicted"/>
<dbReference type="Gene3D" id="3.30.1330.60">
    <property type="entry name" value="OmpA-like domain"/>
    <property type="match status" value="1"/>
</dbReference>
<evidence type="ECO:0000259" key="3">
    <source>
        <dbReference type="Pfam" id="PF00691"/>
    </source>
</evidence>
<organism evidence="4 5">
    <name type="scientific">Falsiroseomonas bella</name>
    <dbReference type="NCBI Taxonomy" id="2184016"/>
    <lineage>
        <taxon>Bacteria</taxon>
        <taxon>Pseudomonadati</taxon>
        <taxon>Pseudomonadota</taxon>
        <taxon>Alphaproteobacteria</taxon>
        <taxon>Acetobacterales</taxon>
        <taxon>Roseomonadaceae</taxon>
        <taxon>Falsiroseomonas</taxon>
    </lineage>
</organism>
<name>A0A317F4A7_9PROT</name>
<keyword evidence="5" id="KW-1185">Reference proteome</keyword>
<feature type="region of interest" description="Disordered" evidence="1">
    <location>
        <begin position="75"/>
        <end position="98"/>
    </location>
</feature>
<dbReference type="InterPro" id="IPR036737">
    <property type="entry name" value="OmpA-like_sf"/>
</dbReference>
<dbReference type="AlphaFoldDB" id="A0A317F4A7"/>
<dbReference type="Pfam" id="PF00691">
    <property type="entry name" value="OmpA"/>
    <property type="match status" value="1"/>
</dbReference>
<comment type="caution">
    <text evidence="4">The sequence shown here is derived from an EMBL/GenBank/DDBJ whole genome shotgun (WGS) entry which is preliminary data.</text>
</comment>
<reference evidence="5" key="1">
    <citation type="submission" date="2018-05" db="EMBL/GenBank/DDBJ databases">
        <authorList>
            <person name="Du Z."/>
            <person name="Wang X."/>
        </authorList>
    </citation>
    <scope>NUCLEOTIDE SEQUENCE [LARGE SCALE GENOMIC DNA]</scope>
    <source>
        <strain evidence="5">CQN31</strain>
    </source>
</reference>
<dbReference type="Proteomes" id="UP000245765">
    <property type="component" value="Unassembled WGS sequence"/>
</dbReference>
<gene>
    <name evidence="4" type="ORF">DFH01_27070</name>
</gene>
<keyword evidence="2" id="KW-0732">Signal</keyword>
<dbReference type="OrthoDB" id="7280780at2"/>
<protein>
    <recommendedName>
        <fullName evidence="3">OmpA-like domain-containing protein</fullName>
    </recommendedName>
</protein>
<dbReference type="RefSeq" id="WP_109873662.1">
    <property type="nucleotide sequence ID" value="NZ_QGNA01000009.1"/>
</dbReference>
<sequence length="151" mass="15273">MNGRRALLALTILAAPGVAGAQSRGAPAPPLALPAGMSPLPQGAYRVIFRGPEVALPAGAAEVLAEIGRRMAASPAGSGRITVEAQSSGPRNDASTARRLSLERANAVRKALAAGGLDETRVDVRALGRTPEGLDAADILPPGVTRTGRRG</sequence>
<evidence type="ECO:0000313" key="4">
    <source>
        <dbReference type="EMBL" id="PWS34001.1"/>
    </source>
</evidence>
<feature type="chain" id="PRO_5016371970" description="OmpA-like domain-containing protein" evidence="2">
    <location>
        <begin position="22"/>
        <end position="151"/>
    </location>
</feature>
<evidence type="ECO:0000256" key="1">
    <source>
        <dbReference type="SAM" id="MobiDB-lite"/>
    </source>
</evidence>
<dbReference type="InterPro" id="IPR006665">
    <property type="entry name" value="OmpA-like"/>
</dbReference>
<dbReference type="SUPFAM" id="SSF103088">
    <property type="entry name" value="OmpA-like"/>
    <property type="match status" value="1"/>
</dbReference>
<feature type="domain" description="OmpA-like" evidence="3">
    <location>
        <begin position="54"/>
        <end position="130"/>
    </location>
</feature>
<feature type="compositionally biased region" description="Polar residues" evidence="1">
    <location>
        <begin position="84"/>
        <end position="95"/>
    </location>
</feature>
<dbReference type="EMBL" id="QGNA01000009">
    <property type="protein sequence ID" value="PWS34001.1"/>
    <property type="molecule type" value="Genomic_DNA"/>
</dbReference>
<evidence type="ECO:0000256" key="2">
    <source>
        <dbReference type="SAM" id="SignalP"/>
    </source>
</evidence>
<accession>A0A317F4A7</accession>
<evidence type="ECO:0000313" key="5">
    <source>
        <dbReference type="Proteomes" id="UP000245765"/>
    </source>
</evidence>